<evidence type="ECO:0000313" key="2">
    <source>
        <dbReference type="EMBL" id="KAK4034246.1"/>
    </source>
</evidence>
<reference evidence="3" key="1">
    <citation type="journal article" date="2023" name="Mol. Phylogenet. Evol.">
        <title>Genome-scale phylogeny and comparative genomics of the fungal order Sordariales.</title>
        <authorList>
            <person name="Hensen N."/>
            <person name="Bonometti L."/>
            <person name="Westerberg I."/>
            <person name="Brannstrom I.O."/>
            <person name="Guillou S."/>
            <person name="Cros-Aarteil S."/>
            <person name="Calhoun S."/>
            <person name="Haridas S."/>
            <person name="Kuo A."/>
            <person name="Mondo S."/>
            <person name="Pangilinan J."/>
            <person name="Riley R."/>
            <person name="LaButti K."/>
            <person name="Andreopoulos B."/>
            <person name="Lipzen A."/>
            <person name="Chen C."/>
            <person name="Yan M."/>
            <person name="Daum C."/>
            <person name="Ng V."/>
            <person name="Clum A."/>
            <person name="Steindorff A."/>
            <person name="Ohm R.A."/>
            <person name="Martin F."/>
            <person name="Silar P."/>
            <person name="Natvig D.O."/>
            <person name="Lalanne C."/>
            <person name="Gautier V."/>
            <person name="Ament-Velasquez S.L."/>
            <person name="Kruys A."/>
            <person name="Hutchinson M.I."/>
            <person name="Powell A.J."/>
            <person name="Barry K."/>
            <person name="Miller A.N."/>
            <person name="Grigoriev I.V."/>
            <person name="Debuchy R."/>
            <person name="Gladieux P."/>
            <person name="Hiltunen Thoren M."/>
            <person name="Johannesson H."/>
        </authorList>
    </citation>
    <scope>NUCLEOTIDE SEQUENCE [LARGE SCALE GENOMIC DNA]</scope>
    <source>
        <strain evidence="3">CBS 284.82</strain>
    </source>
</reference>
<gene>
    <name evidence="2" type="ORF">C8A01DRAFT_39255</name>
</gene>
<dbReference type="AlphaFoldDB" id="A0AAN6P9I3"/>
<feature type="region of interest" description="Disordered" evidence="1">
    <location>
        <begin position="1"/>
        <end position="24"/>
    </location>
</feature>
<accession>A0AAN6P9I3</accession>
<feature type="non-terminal residue" evidence="2">
    <location>
        <position position="1"/>
    </location>
</feature>
<evidence type="ECO:0000256" key="1">
    <source>
        <dbReference type="SAM" id="MobiDB-lite"/>
    </source>
</evidence>
<feature type="compositionally biased region" description="Gly residues" evidence="1">
    <location>
        <begin position="1"/>
        <end position="16"/>
    </location>
</feature>
<proteinExistence type="predicted"/>
<dbReference type="EMBL" id="MU854487">
    <property type="protein sequence ID" value="KAK4034246.1"/>
    <property type="molecule type" value="Genomic_DNA"/>
</dbReference>
<organism evidence="2 3">
    <name type="scientific">Parachaetomium inaequale</name>
    <dbReference type="NCBI Taxonomy" id="2588326"/>
    <lineage>
        <taxon>Eukaryota</taxon>
        <taxon>Fungi</taxon>
        <taxon>Dikarya</taxon>
        <taxon>Ascomycota</taxon>
        <taxon>Pezizomycotina</taxon>
        <taxon>Sordariomycetes</taxon>
        <taxon>Sordariomycetidae</taxon>
        <taxon>Sordariales</taxon>
        <taxon>Chaetomiaceae</taxon>
        <taxon>Parachaetomium</taxon>
    </lineage>
</organism>
<sequence>GRKTAGGGGGGGGGASRGKKKVSMGVALHDGDAAEKKVEDEAGPVENAWWLGDGAIEELKGRTWLAGREG</sequence>
<evidence type="ECO:0000313" key="3">
    <source>
        <dbReference type="Proteomes" id="UP001303115"/>
    </source>
</evidence>
<keyword evidence="3" id="KW-1185">Reference proteome</keyword>
<protein>
    <submittedName>
        <fullName evidence="2">Uncharacterized protein</fullName>
    </submittedName>
</protein>
<name>A0AAN6P9I3_9PEZI</name>
<comment type="caution">
    <text evidence="2">The sequence shown here is derived from an EMBL/GenBank/DDBJ whole genome shotgun (WGS) entry which is preliminary data.</text>
</comment>
<dbReference type="Proteomes" id="UP001303115">
    <property type="component" value="Unassembled WGS sequence"/>
</dbReference>